<dbReference type="EMBL" id="SIDB01000011">
    <property type="protein sequence ID" value="KAI3426184.1"/>
    <property type="molecule type" value="Genomic_DNA"/>
</dbReference>
<dbReference type="Proteomes" id="UP001055712">
    <property type="component" value="Unassembled WGS sequence"/>
</dbReference>
<reference evidence="2" key="2">
    <citation type="submission" date="2020-11" db="EMBL/GenBank/DDBJ databases">
        <authorList>
            <person name="Cecchin M."/>
            <person name="Marcolungo L."/>
            <person name="Rossato M."/>
            <person name="Girolomoni L."/>
            <person name="Cosentino E."/>
            <person name="Cuine S."/>
            <person name="Li-Beisson Y."/>
            <person name="Delledonne M."/>
            <person name="Ballottari M."/>
        </authorList>
    </citation>
    <scope>NUCLEOTIDE SEQUENCE</scope>
    <source>
        <strain evidence="2">211/11P</strain>
        <tissue evidence="2">Whole cell</tissue>
    </source>
</reference>
<feature type="chain" id="PRO_5039125798" evidence="1">
    <location>
        <begin position="22"/>
        <end position="566"/>
    </location>
</feature>
<dbReference type="AlphaFoldDB" id="A0A9D4TI56"/>
<comment type="caution">
    <text evidence="2">The sequence shown here is derived from an EMBL/GenBank/DDBJ whole genome shotgun (WGS) entry which is preliminary data.</text>
</comment>
<evidence type="ECO:0000256" key="1">
    <source>
        <dbReference type="SAM" id="SignalP"/>
    </source>
</evidence>
<keyword evidence="1" id="KW-0732">Signal</keyword>
<accession>A0A9D4TI56</accession>
<name>A0A9D4TI56_CHLVU</name>
<feature type="signal peptide" evidence="1">
    <location>
        <begin position="1"/>
        <end position="21"/>
    </location>
</feature>
<reference evidence="2" key="1">
    <citation type="journal article" date="2019" name="Plant J.">
        <title>Chlorella vulgaris genome assembly and annotation reveals the molecular basis for metabolic acclimation to high light conditions.</title>
        <authorList>
            <person name="Cecchin M."/>
            <person name="Marcolungo L."/>
            <person name="Rossato M."/>
            <person name="Girolomoni L."/>
            <person name="Cosentino E."/>
            <person name="Cuine S."/>
            <person name="Li-Beisson Y."/>
            <person name="Delledonne M."/>
            <person name="Ballottari M."/>
        </authorList>
    </citation>
    <scope>NUCLEOTIDE SEQUENCE</scope>
    <source>
        <strain evidence="2">211/11P</strain>
    </source>
</reference>
<dbReference type="OrthoDB" id="507248at2759"/>
<organism evidence="2 3">
    <name type="scientific">Chlorella vulgaris</name>
    <name type="common">Green alga</name>
    <dbReference type="NCBI Taxonomy" id="3077"/>
    <lineage>
        <taxon>Eukaryota</taxon>
        <taxon>Viridiplantae</taxon>
        <taxon>Chlorophyta</taxon>
        <taxon>core chlorophytes</taxon>
        <taxon>Trebouxiophyceae</taxon>
        <taxon>Chlorellales</taxon>
        <taxon>Chlorellaceae</taxon>
        <taxon>Chlorella clade</taxon>
        <taxon>Chlorella</taxon>
    </lineage>
</organism>
<protein>
    <submittedName>
        <fullName evidence="2">Uncharacterized protein</fullName>
    </submittedName>
</protein>
<evidence type="ECO:0000313" key="2">
    <source>
        <dbReference type="EMBL" id="KAI3426184.1"/>
    </source>
</evidence>
<proteinExistence type="predicted"/>
<sequence>MAAAVVALAVVCALAATATSAASTHPSLAAGWRNAANKRSPLGTNLAGVSYWTAQYPFVDHMKMAGAFLSGSAAAWDDGRPLDLDTDGNVKRLAPGQIARTVVFAGADPGLSKKKFLLRWQGTGKLEFGNVQVLRRTAHSALLQLQPVTGPDTNLIVNINIVQTLPTDPVRALRLLPPSGGICTNNPLRTVASAAACPAGTYRSFDAHHASIVFNPEFLEDVKRYSVLRFMDWASTNNSPLRSWSQRALRSHQFWSTDRGVPIEAMLSLANLLGADPWLCIPHLADDAFVTALSKLLKAQLGVGRKVHLEYSNEVWNGQFQQTQWALAQADALKLHPTDRYTGLMRFYSRRSQQIFRLVAAAMGGHTRLRRVMATQAVVPYFTESILAWEAARNLTDLFAIAPYFGNTWTEPAQAAALKRLGVDGVFAWLDGKASAADQKVLEYGSLPSIDAVVAAQASVLRPLGIPLTAYEGGQHLLAAGTLHSDSQLNALLDAVNRDPRMKGTYLRYLASWRSRTAQPMVHFVHCDGWSAWGRWGAEEYPSQPRSKAPKLDALLTYIATRPLPV</sequence>
<evidence type="ECO:0000313" key="3">
    <source>
        <dbReference type="Proteomes" id="UP001055712"/>
    </source>
</evidence>
<keyword evidence="3" id="KW-1185">Reference proteome</keyword>
<gene>
    <name evidence="2" type="ORF">D9Q98_008561</name>
</gene>